<evidence type="ECO:0000256" key="3">
    <source>
        <dbReference type="ARBA" id="ARBA00022723"/>
    </source>
</evidence>
<comment type="cofactor">
    <cofactor evidence="1">
        <name>Zn(2+)</name>
        <dbReference type="ChEBI" id="CHEBI:29105"/>
    </cofactor>
</comment>
<dbReference type="GO" id="GO:0016787">
    <property type="term" value="F:hydrolase activity"/>
    <property type="evidence" value="ECO:0007669"/>
    <property type="project" value="UniProtKB-KW"/>
</dbReference>
<organism evidence="8 9">
    <name type="scientific">Lasallia pustulata</name>
    <dbReference type="NCBI Taxonomy" id="136370"/>
    <lineage>
        <taxon>Eukaryota</taxon>
        <taxon>Fungi</taxon>
        <taxon>Dikarya</taxon>
        <taxon>Ascomycota</taxon>
        <taxon>Pezizomycotina</taxon>
        <taxon>Lecanoromycetes</taxon>
        <taxon>OSLEUM clade</taxon>
        <taxon>Umbilicariomycetidae</taxon>
        <taxon>Umbilicariales</taxon>
        <taxon>Umbilicariaceae</taxon>
        <taxon>Lasallia</taxon>
    </lineage>
</organism>
<dbReference type="InterPro" id="IPR047921">
    <property type="entry name" value="LACTB2-like_MBL-fold"/>
</dbReference>
<dbReference type="EMBL" id="VXIT01000010">
    <property type="protein sequence ID" value="KAA6409709.1"/>
    <property type="molecule type" value="Genomic_DNA"/>
</dbReference>
<dbReference type="OrthoDB" id="17458at2759"/>
<name>A0A5M8PJU3_9LECA</name>
<dbReference type="FunFam" id="3.60.15.10:FF:000041">
    <property type="entry name" value="Metallo-beta-lactamase domain protein"/>
    <property type="match status" value="1"/>
</dbReference>
<evidence type="ECO:0000313" key="9">
    <source>
        <dbReference type="Proteomes" id="UP000324767"/>
    </source>
</evidence>
<dbReference type="AlphaFoldDB" id="A0A5M8PJU3"/>
<evidence type="ECO:0000256" key="6">
    <source>
        <dbReference type="SAM" id="MobiDB-lite"/>
    </source>
</evidence>
<feature type="compositionally biased region" description="Basic and acidic residues" evidence="6">
    <location>
        <begin position="210"/>
        <end position="220"/>
    </location>
</feature>
<feature type="region of interest" description="Disordered" evidence="6">
    <location>
        <begin position="198"/>
        <end position="256"/>
    </location>
</feature>
<comment type="caution">
    <text evidence="8">The sequence shown here is derived from an EMBL/GenBank/DDBJ whole genome shotgun (WGS) entry which is preliminary data.</text>
</comment>
<feature type="domain" description="Metallo-beta-lactamase" evidence="7">
    <location>
        <begin position="52"/>
        <end position="229"/>
    </location>
</feature>
<dbReference type="SMART" id="SM00849">
    <property type="entry name" value="Lactamase_B"/>
    <property type="match status" value="1"/>
</dbReference>
<evidence type="ECO:0000256" key="5">
    <source>
        <dbReference type="ARBA" id="ARBA00022833"/>
    </source>
</evidence>
<dbReference type="SUPFAM" id="SSF56281">
    <property type="entry name" value="Metallo-hydrolase/oxidoreductase"/>
    <property type="match status" value="1"/>
</dbReference>
<dbReference type="Gene3D" id="3.60.15.10">
    <property type="entry name" value="Ribonuclease Z/Hydroxyacylglutathione hydrolase-like"/>
    <property type="match status" value="1"/>
</dbReference>
<dbReference type="PANTHER" id="PTHR23131:SF2">
    <property type="entry name" value="LACTAMASE-LIKE PROTEIN APTB-RELATED"/>
    <property type="match status" value="1"/>
</dbReference>
<evidence type="ECO:0000259" key="7">
    <source>
        <dbReference type="SMART" id="SM00849"/>
    </source>
</evidence>
<evidence type="ECO:0000256" key="4">
    <source>
        <dbReference type="ARBA" id="ARBA00022801"/>
    </source>
</evidence>
<dbReference type="Proteomes" id="UP000324767">
    <property type="component" value="Unassembled WGS sequence"/>
</dbReference>
<dbReference type="InterPro" id="IPR001279">
    <property type="entry name" value="Metallo-B-lactamas"/>
</dbReference>
<reference evidence="8 9" key="1">
    <citation type="submission" date="2019-09" db="EMBL/GenBank/DDBJ databases">
        <title>The hologenome of the rock-dwelling lichen Lasallia pustulata.</title>
        <authorList>
            <person name="Greshake Tzovaras B."/>
            <person name="Segers F."/>
            <person name="Bicker A."/>
            <person name="Dal Grande F."/>
            <person name="Otte J."/>
            <person name="Hankeln T."/>
            <person name="Schmitt I."/>
            <person name="Ebersberger I."/>
        </authorList>
    </citation>
    <scope>NUCLEOTIDE SEQUENCE [LARGE SCALE GENOMIC DNA]</scope>
    <source>
        <strain evidence="8">A1-1</strain>
    </source>
</reference>
<keyword evidence="4" id="KW-0378">Hydrolase</keyword>
<evidence type="ECO:0000256" key="1">
    <source>
        <dbReference type="ARBA" id="ARBA00001947"/>
    </source>
</evidence>
<dbReference type="PANTHER" id="PTHR23131">
    <property type="entry name" value="ENDORIBONUCLEASE LACTB2"/>
    <property type="match status" value="1"/>
</dbReference>
<dbReference type="GO" id="GO:0044550">
    <property type="term" value="P:secondary metabolite biosynthetic process"/>
    <property type="evidence" value="ECO:0007669"/>
    <property type="project" value="TreeGrafter"/>
</dbReference>
<dbReference type="InterPro" id="IPR036866">
    <property type="entry name" value="RibonucZ/Hydroxyglut_hydro"/>
</dbReference>
<dbReference type="CDD" id="cd07722">
    <property type="entry name" value="LACTB2-like_MBL-fold"/>
    <property type="match status" value="1"/>
</dbReference>
<dbReference type="InterPro" id="IPR050662">
    <property type="entry name" value="Sec-metab_biosynth-thioest"/>
</dbReference>
<accession>A0A5M8PJU3</accession>
<sequence length="256" mass="28408">MARDPIKINQHIWGDYLSAQGKKLPDLADVEDVTNRVIRIMGGNPGAMQLQGTNTYLLGIGKSRILVDTGQGMLLWAENMIKLLKDRDLDISHILLTHWHGDHTGGVPDLVAYNPEFASRVYKSHPDPGQQSIEDGQYFRTEGATVKAVFTPGHAIDHMCFLLEEENALFTGDNVLGHGYSVAEDLEEPRPIHEELGLHGRTTLRSRIPSSRDEDRKPTSEDQVVYPAQEGAGKADIRGARGQQGKGGQSWPERQR</sequence>
<dbReference type="GO" id="GO:0046872">
    <property type="term" value="F:metal ion binding"/>
    <property type="evidence" value="ECO:0007669"/>
    <property type="project" value="UniProtKB-KW"/>
</dbReference>
<keyword evidence="3" id="KW-0479">Metal-binding</keyword>
<gene>
    <name evidence="8" type="ORF">FRX48_06321</name>
</gene>
<evidence type="ECO:0000256" key="2">
    <source>
        <dbReference type="ARBA" id="ARBA00007749"/>
    </source>
</evidence>
<dbReference type="Pfam" id="PF00753">
    <property type="entry name" value="Lactamase_B"/>
    <property type="match status" value="1"/>
</dbReference>
<protein>
    <submittedName>
        <fullName evidence="8">Metallo-beta-lactamase superfamily</fullName>
    </submittedName>
</protein>
<evidence type="ECO:0000313" key="8">
    <source>
        <dbReference type="EMBL" id="KAA6409709.1"/>
    </source>
</evidence>
<comment type="similarity">
    <text evidence="2">Belongs to the metallo-beta-lactamase superfamily.</text>
</comment>
<proteinExistence type="inferred from homology"/>
<keyword evidence="5" id="KW-0862">Zinc</keyword>